<dbReference type="EMBL" id="BSNX01000008">
    <property type="protein sequence ID" value="GLQ71773.1"/>
    <property type="molecule type" value="Genomic_DNA"/>
</dbReference>
<dbReference type="CDD" id="cd02650">
    <property type="entry name" value="nuc_hydro_CaPnhB"/>
    <property type="match status" value="1"/>
</dbReference>
<gene>
    <name evidence="4" type="ORF">GCM10007932_11330</name>
</gene>
<dbReference type="AlphaFoldDB" id="A0AAV5NMN8"/>
<dbReference type="Pfam" id="PF01156">
    <property type="entry name" value="IU_nuc_hydro"/>
    <property type="match status" value="1"/>
</dbReference>
<keyword evidence="5" id="KW-1185">Reference proteome</keyword>
<evidence type="ECO:0000256" key="1">
    <source>
        <dbReference type="ARBA" id="ARBA00022801"/>
    </source>
</evidence>
<evidence type="ECO:0000256" key="2">
    <source>
        <dbReference type="ARBA" id="ARBA00023295"/>
    </source>
</evidence>
<evidence type="ECO:0000313" key="5">
    <source>
        <dbReference type="Proteomes" id="UP001156690"/>
    </source>
</evidence>
<dbReference type="InterPro" id="IPR023186">
    <property type="entry name" value="IUNH"/>
</dbReference>
<keyword evidence="1 4" id="KW-0378">Hydrolase</keyword>
<dbReference type="SUPFAM" id="SSF53590">
    <property type="entry name" value="Nucleoside hydrolase"/>
    <property type="match status" value="1"/>
</dbReference>
<evidence type="ECO:0000313" key="4">
    <source>
        <dbReference type="EMBL" id="GLQ71773.1"/>
    </source>
</evidence>
<proteinExistence type="predicted"/>
<dbReference type="InterPro" id="IPR001910">
    <property type="entry name" value="Inosine/uridine_hydrolase_dom"/>
</dbReference>
<accession>A0AAV5NMN8</accession>
<feature type="domain" description="Inosine/uridine-preferring nucleoside hydrolase" evidence="3">
    <location>
        <begin position="8"/>
        <end position="305"/>
    </location>
</feature>
<dbReference type="GO" id="GO:0008477">
    <property type="term" value="F:purine nucleosidase activity"/>
    <property type="evidence" value="ECO:0007669"/>
    <property type="project" value="TreeGrafter"/>
</dbReference>
<dbReference type="PANTHER" id="PTHR12304">
    <property type="entry name" value="INOSINE-URIDINE PREFERRING NUCLEOSIDE HYDROLASE"/>
    <property type="match status" value="1"/>
</dbReference>
<keyword evidence="2" id="KW-0326">Glycosidase</keyword>
<evidence type="ECO:0000259" key="3">
    <source>
        <dbReference type="Pfam" id="PF01156"/>
    </source>
</evidence>
<protein>
    <submittedName>
        <fullName evidence="4">Nucleoside hydrolase</fullName>
    </submittedName>
</protein>
<dbReference type="PANTHER" id="PTHR12304:SF4">
    <property type="entry name" value="URIDINE NUCLEOSIDASE"/>
    <property type="match status" value="1"/>
</dbReference>
<organism evidence="4 5">
    <name type="scientific">Vibrio penaeicida</name>
    <dbReference type="NCBI Taxonomy" id="104609"/>
    <lineage>
        <taxon>Bacteria</taxon>
        <taxon>Pseudomonadati</taxon>
        <taxon>Pseudomonadota</taxon>
        <taxon>Gammaproteobacteria</taxon>
        <taxon>Vibrionales</taxon>
        <taxon>Vibrionaceae</taxon>
        <taxon>Vibrio</taxon>
    </lineage>
</organism>
<dbReference type="Proteomes" id="UP001156690">
    <property type="component" value="Unassembled WGS sequence"/>
</dbReference>
<dbReference type="GO" id="GO:0005829">
    <property type="term" value="C:cytosol"/>
    <property type="evidence" value="ECO:0007669"/>
    <property type="project" value="TreeGrafter"/>
</dbReference>
<dbReference type="Gene3D" id="3.90.245.10">
    <property type="entry name" value="Ribonucleoside hydrolase-like"/>
    <property type="match status" value="1"/>
</dbReference>
<reference evidence="5" key="1">
    <citation type="journal article" date="2019" name="Int. J. Syst. Evol. Microbiol.">
        <title>The Global Catalogue of Microorganisms (GCM) 10K type strain sequencing project: providing services to taxonomists for standard genome sequencing and annotation.</title>
        <authorList>
            <consortium name="The Broad Institute Genomics Platform"/>
            <consortium name="The Broad Institute Genome Sequencing Center for Infectious Disease"/>
            <person name="Wu L."/>
            <person name="Ma J."/>
        </authorList>
    </citation>
    <scope>NUCLEOTIDE SEQUENCE [LARGE SCALE GENOMIC DNA]</scope>
    <source>
        <strain evidence="5">NBRC 15640</strain>
    </source>
</reference>
<dbReference type="GO" id="GO:0006152">
    <property type="term" value="P:purine nucleoside catabolic process"/>
    <property type="evidence" value="ECO:0007669"/>
    <property type="project" value="TreeGrafter"/>
</dbReference>
<dbReference type="InterPro" id="IPR036452">
    <property type="entry name" value="Ribo_hydro-like"/>
</dbReference>
<sequence length="320" mass="34720">MNCMVKKIILDTDPGIDDSMALLFAEAHSDINLIGITTVFGNATIENSTRNAQFLKNTFQFTCDIAKGAEGPLEREPVGPSSHVHGESGFGDVDVSGVDIGGIINKPAYRYIIDTLKENPSEITLVAVGPLTNLALALEEDESITSLVKEVVIMGGAFGLNNHRGNVTPYAEANIHDDPHAAQRVFSASWPISIIGLDVTESSVFDDDYFRSLKEDAGQVGEFIWDVSRFYLKFYASVVGFNGCHVHDPSAVACVVQPDLFEFEMGSIEVTTDGEKQGMTTLIKGESSDGRAVQKVASKVNTNALLAMYREQVVKFGQKF</sequence>
<name>A0AAV5NMN8_9VIBR</name>
<comment type="caution">
    <text evidence="4">The sequence shown here is derived from an EMBL/GenBank/DDBJ whole genome shotgun (WGS) entry which is preliminary data.</text>
</comment>